<dbReference type="RefSeq" id="WP_231820107.1">
    <property type="nucleotide sequence ID" value="NZ_CP082781.1"/>
</dbReference>
<keyword evidence="1" id="KW-0808">Transferase</keyword>
<dbReference type="GO" id="GO:0016740">
    <property type="term" value="F:transferase activity"/>
    <property type="evidence" value="ECO:0007669"/>
    <property type="project" value="UniProtKB-KW"/>
</dbReference>
<keyword evidence="2" id="KW-1185">Reference proteome</keyword>
<organism evidence="1 2">
    <name type="scientific">Microbacterium resistens</name>
    <dbReference type="NCBI Taxonomy" id="156977"/>
    <lineage>
        <taxon>Bacteria</taxon>
        <taxon>Bacillati</taxon>
        <taxon>Actinomycetota</taxon>
        <taxon>Actinomycetes</taxon>
        <taxon>Micrococcales</taxon>
        <taxon>Microbacteriaceae</taxon>
        <taxon>Microbacterium</taxon>
    </lineage>
</organism>
<evidence type="ECO:0000313" key="2">
    <source>
        <dbReference type="Proteomes" id="UP001199642"/>
    </source>
</evidence>
<dbReference type="EMBL" id="CP082781">
    <property type="protein sequence ID" value="UGS26392.1"/>
    <property type="molecule type" value="Genomic_DNA"/>
</dbReference>
<accession>A0ABY3RVB6</accession>
<proteinExistence type="predicted"/>
<gene>
    <name evidence="1" type="ORF">K8F61_17470</name>
</gene>
<sequence>MTVQHVFVNPAGQDDNLGDSALRAGLLRALDTPGVQLHVHLEAQSSDYLAGIPLSPRDIFYESRPAWLTASRETVRPIYIVNAGEINPHPDRPYPLAGRAAELRSIADRGGVIIAAGMGLKHPTVAHRVEFDPALRDASIVSWRDHGSRDAAGFGDAAPDWAFALGTDVSSWIPPTSRTHVAVTLRFDRPWPDTEWFDAVRAFAERTETRIVTLAQVARDAPRAVRLAEELEAEFLMAPSTSHDDLDAHVRAVYATCLAVVSDRAHALIMGATEGAYPIGTAVDAQKLHRLLDTADVGRLTGTHDDLATRTVRLESALPGLAPAIDSSRQRLDDLTARIRTVIHG</sequence>
<dbReference type="Proteomes" id="UP001199642">
    <property type="component" value="Chromosome"/>
</dbReference>
<evidence type="ECO:0000313" key="1">
    <source>
        <dbReference type="EMBL" id="UGS26392.1"/>
    </source>
</evidence>
<reference evidence="1 2" key="1">
    <citation type="submission" date="2023-01" db="EMBL/GenBank/DDBJ databases">
        <title>Characterization of estradiol degrading bacteria Microbacterium sp. MZT7 and reveal degrading genes through genome analysis.</title>
        <authorList>
            <person name="Hao P."/>
            <person name="Gao Y."/>
        </authorList>
    </citation>
    <scope>NUCLEOTIDE SEQUENCE [LARGE SCALE GENOMIC DNA]</scope>
    <source>
        <strain evidence="1 2">MZT7</strain>
    </source>
</reference>
<protein>
    <submittedName>
        <fullName evidence="1">Polysaccharide pyruvyl transferase family protein</fullName>
    </submittedName>
</protein>
<name>A0ABY3RVB6_9MICO</name>